<dbReference type="RefSeq" id="WP_105074761.1">
    <property type="nucleotide sequence ID" value="NZ_PPGH01000037.1"/>
</dbReference>
<dbReference type="HAMAP" id="MF_00994">
    <property type="entry name" value="LPS_assembly_LapB"/>
    <property type="match status" value="1"/>
</dbReference>
<dbReference type="Gene3D" id="1.25.40.10">
    <property type="entry name" value="Tetratricopeptide repeat domain"/>
    <property type="match status" value="2"/>
</dbReference>
<feature type="binding site" evidence="2">
    <location>
        <position position="372"/>
    </location>
    <ligand>
        <name>Fe cation</name>
        <dbReference type="ChEBI" id="CHEBI:24875"/>
    </ligand>
</feature>
<protein>
    <recommendedName>
        <fullName evidence="2">Lipopolysaccharide assembly protein B</fullName>
    </recommendedName>
</protein>
<comment type="subcellular location">
    <subcellularLocation>
        <location evidence="2">Cell inner membrane</location>
        <topology evidence="2">Single-pass membrane protein</topology>
        <orientation evidence="2">Cytoplasmic side</orientation>
    </subcellularLocation>
</comment>
<comment type="similarity">
    <text evidence="2">Belongs to the LapB family.</text>
</comment>
<dbReference type="GO" id="GO:0008653">
    <property type="term" value="P:lipopolysaccharide metabolic process"/>
    <property type="evidence" value="ECO:0007669"/>
    <property type="project" value="InterPro"/>
</dbReference>
<keyword evidence="2" id="KW-0812">Transmembrane</keyword>
<sequence length="399" mass="45218">MIETLFLLLPIAAASGWWLSRRDLRAKFERVGPAHPDFLRGLNYLLEEQPDKAIDMFLKLTEVDSETVETHLALGSLFRRRGEVDRAIRIHQNLVERAHLSTELRGYALFELAQDYMCAGFLDRAEKLFQELVDRGLHRQRALHALRDIYQRERDWSRCIAVAERLRVLTGQVMTTEIAHYHCELAEDAQRKGDRDTAHQQLMLAQRVDPNCVRAAMLEGRTALTDGDPQRAVTLFLRVADRGATYVAEILPELIEALRQLGREDVLSLLEALAHRHPSPPLMRSLAEVVAQTRGNTAALDLMTAYLTQYADLSVLEHLLELQAQDGADRKTQHRLQVALTVTRTLLARQPVYQCEHCGFQARSLHWHCPSCKCWGTVVPVQPEAIVAESSSSTESSPP</sequence>
<keyword evidence="2" id="KW-0802">TPR repeat</keyword>
<organism evidence="4 5">
    <name type="scientific">Chromatium okenii</name>
    <dbReference type="NCBI Taxonomy" id="61644"/>
    <lineage>
        <taxon>Bacteria</taxon>
        <taxon>Pseudomonadati</taxon>
        <taxon>Pseudomonadota</taxon>
        <taxon>Gammaproteobacteria</taxon>
        <taxon>Chromatiales</taxon>
        <taxon>Chromatiaceae</taxon>
        <taxon>Chromatium</taxon>
    </lineage>
</organism>
<keyword evidence="2" id="KW-0677">Repeat</keyword>
<reference evidence="4 5" key="1">
    <citation type="submission" date="2018-01" db="EMBL/GenBank/DDBJ databases">
        <title>The complete genome sequence of Chromatium okenii LaCa, a purple sulfur bacterium with a turbulent life.</title>
        <authorList>
            <person name="Luedin S.M."/>
            <person name="Liechti N."/>
            <person name="Storelli N."/>
            <person name="Danza F."/>
            <person name="Wittwer M."/>
            <person name="Pothier J.F."/>
            <person name="Tonolla M.A."/>
        </authorList>
    </citation>
    <scope>NUCLEOTIDE SEQUENCE [LARGE SCALE GENOMIC DNA]</scope>
    <source>
        <strain evidence="4 5">LaCa</strain>
    </source>
</reference>
<evidence type="ECO:0000313" key="4">
    <source>
        <dbReference type="EMBL" id="PQJ95767.1"/>
    </source>
</evidence>
<gene>
    <name evidence="2" type="primary">lapB</name>
    <name evidence="4" type="ORF">CXB77_13200</name>
</gene>
<accession>A0A2S7XPU4</accession>
<feature type="domain" description="LapB rubredoxin metal binding" evidence="3">
    <location>
        <begin position="353"/>
        <end position="380"/>
    </location>
</feature>
<dbReference type="Pfam" id="PF13176">
    <property type="entry name" value="TPR_7"/>
    <property type="match status" value="1"/>
</dbReference>
<comment type="caution">
    <text evidence="4">The sequence shown here is derived from an EMBL/GenBank/DDBJ whole genome shotgun (WGS) entry which is preliminary data.</text>
</comment>
<keyword evidence="2" id="KW-0997">Cell inner membrane</keyword>
<dbReference type="InterPro" id="IPR041166">
    <property type="entry name" value="Rubredoxin_2"/>
</dbReference>
<dbReference type="Pfam" id="PF13432">
    <property type="entry name" value="TPR_16"/>
    <property type="match status" value="1"/>
</dbReference>
<feature type="binding site" evidence="2">
    <location>
        <position position="355"/>
    </location>
    <ligand>
        <name>Fe cation</name>
        <dbReference type="ChEBI" id="CHEBI:24875"/>
    </ligand>
</feature>
<keyword evidence="2" id="KW-0472">Membrane</keyword>
<comment type="function">
    <text evidence="2">Modulates cellular lipopolysaccharide (LPS) levels by regulating LpxC, which is involved in lipid A biosynthesis. May act by modulating the proteolytic activity of FtsH towards LpxC. May also coordinate assembly of proteins involved in LPS synthesis at the plasma membrane.</text>
</comment>
<dbReference type="EMBL" id="PPGH01000037">
    <property type="protein sequence ID" value="PQJ95767.1"/>
    <property type="molecule type" value="Genomic_DNA"/>
</dbReference>
<dbReference type="Pfam" id="PF18073">
    <property type="entry name" value="Zn_ribbon_LapB"/>
    <property type="match status" value="1"/>
</dbReference>
<dbReference type="InterPro" id="IPR019734">
    <property type="entry name" value="TPR_rpt"/>
</dbReference>
<dbReference type="SUPFAM" id="SSF48452">
    <property type="entry name" value="TPR-like"/>
    <property type="match status" value="2"/>
</dbReference>
<keyword evidence="2" id="KW-0408">Iron</keyword>
<dbReference type="AlphaFoldDB" id="A0A2S7XPU4"/>
<dbReference type="Proteomes" id="UP000239936">
    <property type="component" value="Unassembled WGS sequence"/>
</dbReference>
<proteinExistence type="inferred from homology"/>
<evidence type="ECO:0000313" key="5">
    <source>
        <dbReference type="Proteomes" id="UP000239936"/>
    </source>
</evidence>
<dbReference type="GO" id="GO:0009898">
    <property type="term" value="C:cytoplasmic side of plasma membrane"/>
    <property type="evidence" value="ECO:0007669"/>
    <property type="project" value="UniProtKB-UniRule"/>
</dbReference>
<keyword evidence="5" id="KW-1185">Reference proteome</keyword>
<dbReference type="InterPro" id="IPR011990">
    <property type="entry name" value="TPR-like_helical_dom_sf"/>
</dbReference>
<name>A0A2S7XPU4_9GAMM</name>
<dbReference type="OrthoDB" id="507476at2"/>
<keyword evidence="2" id="KW-1003">Cell membrane</keyword>
<evidence type="ECO:0000259" key="3">
    <source>
        <dbReference type="Pfam" id="PF18073"/>
    </source>
</evidence>
<feature type="binding site" evidence="2">
    <location>
        <position position="369"/>
    </location>
    <ligand>
        <name>Fe cation</name>
        <dbReference type="ChEBI" id="CHEBI:24875"/>
    </ligand>
</feature>
<keyword evidence="1 2" id="KW-0479">Metal-binding</keyword>
<keyword evidence="2" id="KW-1133">Transmembrane helix</keyword>
<feature type="binding site" evidence="2">
    <location>
        <position position="358"/>
    </location>
    <ligand>
        <name>Fe cation</name>
        <dbReference type="ChEBI" id="CHEBI:24875"/>
    </ligand>
</feature>
<feature type="topological domain" description="Cytoplasmic" evidence="2">
    <location>
        <begin position="21"/>
        <end position="399"/>
    </location>
</feature>
<evidence type="ECO:0000256" key="1">
    <source>
        <dbReference type="ARBA" id="ARBA00022723"/>
    </source>
</evidence>
<dbReference type="GO" id="GO:0005506">
    <property type="term" value="F:iron ion binding"/>
    <property type="evidence" value="ECO:0007669"/>
    <property type="project" value="UniProtKB-UniRule"/>
</dbReference>
<dbReference type="InterPro" id="IPR030865">
    <property type="entry name" value="LapB"/>
</dbReference>
<dbReference type="NCBIfam" id="NF008757">
    <property type="entry name" value="PRK11788.1-5"/>
    <property type="match status" value="1"/>
</dbReference>
<dbReference type="GO" id="GO:0046890">
    <property type="term" value="P:regulation of lipid biosynthetic process"/>
    <property type="evidence" value="ECO:0007669"/>
    <property type="project" value="UniProtKB-UniRule"/>
</dbReference>
<evidence type="ECO:0000256" key="2">
    <source>
        <dbReference type="HAMAP-Rule" id="MF_00994"/>
    </source>
</evidence>